<comment type="caution">
    <text evidence="13">The sequence shown here is derived from an EMBL/GenBank/DDBJ whole genome shotgun (WGS) entry which is preliminary data.</text>
</comment>
<dbReference type="Proteomes" id="UP000623467">
    <property type="component" value="Unassembled WGS sequence"/>
</dbReference>
<dbReference type="GO" id="GO:0004649">
    <property type="term" value="F:poly(ADP-ribose) glycohydrolase activity"/>
    <property type="evidence" value="ECO:0007669"/>
    <property type="project" value="UniProtKB-EC"/>
</dbReference>
<dbReference type="OrthoDB" id="2021138at2759"/>
<keyword evidence="14" id="KW-1185">Reference proteome</keyword>
<organism evidence="13 14">
    <name type="scientific">Mycena sanguinolenta</name>
    <dbReference type="NCBI Taxonomy" id="230812"/>
    <lineage>
        <taxon>Eukaryota</taxon>
        <taxon>Fungi</taxon>
        <taxon>Dikarya</taxon>
        <taxon>Basidiomycota</taxon>
        <taxon>Agaricomycotina</taxon>
        <taxon>Agaricomycetes</taxon>
        <taxon>Agaricomycetidae</taxon>
        <taxon>Agaricales</taxon>
        <taxon>Marasmiineae</taxon>
        <taxon>Mycenaceae</taxon>
        <taxon>Mycena</taxon>
    </lineage>
</organism>
<evidence type="ECO:0000256" key="1">
    <source>
        <dbReference type="ARBA" id="ARBA00010702"/>
    </source>
</evidence>
<dbReference type="PANTHER" id="PTHR16222:SF24">
    <property type="entry name" value="ADP-RIBOSYLHYDROLASE ARH3"/>
    <property type="match status" value="1"/>
</dbReference>
<dbReference type="SUPFAM" id="SSF101478">
    <property type="entry name" value="ADP-ribosylglycohydrolase"/>
    <property type="match status" value="1"/>
</dbReference>
<reference evidence="13" key="1">
    <citation type="submission" date="2020-05" db="EMBL/GenBank/DDBJ databases">
        <title>Mycena genomes resolve the evolution of fungal bioluminescence.</title>
        <authorList>
            <person name="Tsai I.J."/>
        </authorList>
    </citation>
    <scope>NUCLEOTIDE SEQUENCE</scope>
    <source>
        <strain evidence="13">160909Yilan</strain>
    </source>
</reference>
<dbReference type="Gene3D" id="1.10.4080.10">
    <property type="entry name" value="ADP-ribosylation/Crystallin J1"/>
    <property type="match status" value="1"/>
</dbReference>
<evidence type="ECO:0000256" key="5">
    <source>
        <dbReference type="ARBA" id="ARBA00042398"/>
    </source>
</evidence>
<dbReference type="Pfam" id="PF03747">
    <property type="entry name" value="ADP_ribosyl_GH"/>
    <property type="match status" value="1"/>
</dbReference>
<dbReference type="GO" id="GO:0046872">
    <property type="term" value="F:metal ion binding"/>
    <property type="evidence" value="ECO:0007669"/>
    <property type="project" value="UniProtKB-KW"/>
</dbReference>
<evidence type="ECO:0000256" key="7">
    <source>
        <dbReference type="ARBA" id="ARBA00042722"/>
    </source>
</evidence>
<keyword evidence="12" id="KW-0479">Metal-binding</keyword>
<dbReference type="InterPro" id="IPR005502">
    <property type="entry name" value="Ribosyl_crysJ1"/>
</dbReference>
<accession>A0A8H6XTY5</accession>
<evidence type="ECO:0000256" key="6">
    <source>
        <dbReference type="ARBA" id="ARBA00042471"/>
    </source>
</evidence>
<feature type="binding site" evidence="12">
    <location>
        <position position="64"/>
    </location>
    <ligand>
        <name>Mg(2+)</name>
        <dbReference type="ChEBI" id="CHEBI:18420"/>
        <label>1</label>
    </ligand>
</feature>
<evidence type="ECO:0000256" key="8">
    <source>
        <dbReference type="ARBA" id="ARBA00042850"/>
    </source>
</evidence>
<evidence type="ECO:0000313" key="14">
    <source>
        <dbReference type="Proteomes" id="UP000623467"/>
    </source>
</evidence>
<gene>
    <name evidence="13" type="ORF">MSAN_01805700</name>
</gene>
<evidence type="ECO:0000256" key="9">
    <source>
        <dbReference type="ARBA" id="ARBA00043187"/>
    </source>
</evidence>
<proteinExistence type="inferred from homology"/>
<feature type="binding site" evidence="12">
    <location>
        <position position="66"/>
    </location>
    <ligand>
        <name>Mg(2+)</name>
        <dbReference type="ChEBI" id="CHEBI:18420"/>
        <label>1</label>
    </ligand>
</feature>
<keyword evidence="3" id="KW-0378">Hydrolase</keyword>
<evidence type="ECO:0000256" key="11">
    <source>
        <dbReference type="ARBA" id="ARBA00049015"/>
    </source>
</evidence>
<feature type="binding site" evidence="12">
    <location>
        <position position="65"/>
    </location>
    <ligand>
        <name>Mg(2+)</name>
        <dbReference type="ChEBI" id="CHEBI:18420"/>
        <label>1</label>
    </ligand>
</feature>
<comment type="similarity">
    <text evidence="1">Belongs to the ADP-ribosylglycohydrolase family.</text>
</comment>
<dbReference type="EMBL" id="JACAZH010000018">
    <property type="protein sequence ID" value="KAF7346679.1"/>
    <property type="molecule type" value="Genomic_DNA"/>
</dbReference>
<evidence type="ECO:0000256" key="3">
    <source>
        <dbReference type="ARBA" id="ARBA00022801"/>
    </source>
</evidence>
<evidence type="ECO:0000256" key="2">
    <source>
        <dbReference type="ARBA" id="ARBA00012255"/>
    </source>
</evidence>
<dbReference type="InterPro" id="IPR036705">
    <property type="entry name" value="Ribosyl_crysJ1_sf"/>
</dbReference>
<evidence type="ECO:0000313" key="13">
    <source>
        <dbReference type="EMBL" id="KAF7346679.1"/>
    </source>
</evidence>
<feature type="binding site" evidence="12">
    <location>
        <position position="386"/>
    </location>
    <ligand>
        <name>Mg(2+)</name>
        <dbReference type="ChEBI" id="CHEBI:18420"/>
        <label>1</label>
    </ligand>
</feature>
<dbReference type="EC" id="3.2.1.143" evidence="2"/>
<evidence type="ECO:0000256" key="4">
    <source>
        <dbReference type="ARBA" id="ARBA00041057"/>
    </source>
</evidence>
<protein>
    <recommendedName>
        <fullName evidence="4">ADP-ribosylhydrolase ARH3</fullName>
        <ecNumber evidence="2">3.2.1.143</ecNumber>
    </recommendedName>
    <alternativeName>
        <fullName evidence="5">ADP-ribose glycohydrolase ARH3</fullName>
    </alternativeName>
    <alternativeName>
        <fullName evidence="6">ADP-ribosylhydrolase 3</fullName>
    </alternativeName>
    <alternativeName>
        <fullName evidence="9">O-acetyl-ADP-ribose deacetylase ARH3</fullName>
    </alternativeName>
    <alternativeName>
        <fullName evidence="10">Poly(ADP-ribose) glycohydrolase ARH3</fullName>
    </alternativeName>
    <alternativeName>
        <fullName evidence="8">[Protein ADP-ribosylarginine] hydrolase-like protein 2</fullName>
    </alternativeName>
    <alternativeName>
        <fullName evidence="7">[Protein ADP-ribosylserine] hydrolase</fullName>
    </alternativeName>
</protein>
<dbReference type="PANTHER" id="PTHR16222">
    <property type="entry name" value="ADP-RIBOSYLGLYCOHYDROLASE"/>
    <property type="match status" value="1"/>
</dbReference>
<name>A0A8H6XTY5_9AGAR</name>
<dbReference type="AlphaFoldDB" id="A0A8H6XTY5"/>
<dbReference type="InterPro" id="IPR050792">
    <property type="entry name" value="ADP-ribosylglycohydrolase"/>
</dbReference>
<sequence length="448" mass="47667">MAQPLHLQSLPAADPSTKIRLALLGKALCDALGGPVEFHPRFSFPFISRMQPNDNFGLPSGVWTDDTSMALALARSIATFDGGSGNNSRGGMDAADQLDAYYRWWQHGDLSATGHCFDIGNTISSALRLYQRALRAAGAVEDVGKGGLRRVGAALSTPAAKAEKRRKAAQAALPQIAHNLGGTMFGGNGSLMRVLPVGLAYWRADDSTVAEYARQSSVTTHPNVVCVEACVVWTQCIARVVRVAAAAATGGTAETMTKLDVLHHFASFPYTTPALRKALAADVALPAASERDPVVMETHYTTHHRLLRLVGKTLRASSSQPVAVEATPNDDAAVEARTLALLPQAAKLPSSGYVVDTLAAALYAFLATTTFEAGALLTANMGNDADTVAAVYGGLAGAWYGVEDKDRGSEADQGLFWSPRVREWCDALVRRDMIEKVAEELVVFAQRT</sequence>
<keyword evidence="12" id="KW-0460">Magnesium</keyword>
<evidence type="ECO:0000256" key="12">
    <source>
        <dbReference type="PIRSR" id="PIRSR605502-1"/>
    </source>
</evidence>
<feature type="binding site" evidence="12">
    <location>
        <position position="384"/>
    </location>
    <ligand>
        <name>Mg(2+)</name>
        <dbReference type="ChEBI" id="CHEBI:18420"/>
        <label>1</label>
    </ligand>
</feature>
<comment type="cofactor">
    <cofactor evidence="12">
        <name>Mg(2+)</name>
        <dbReference type="ChEBI" id="CHEBI:18420"/>
    </cofactor>
    <text evidence="12">Binds 2 magnesium ions per subunit.</text>
</comment>
<feature type="binding site" evidence="12">
    <location>
        <position position="387"/>
    </location>
    <ligand>
        <name>Mg(2+)</name>
        <dbReference type="ChEBI" id="CHEBI:18420"/>
        <label>1</label>
    </ligand>
</feature>
<evidence type="ECO:0000256" key="10">
    <source>
        <dbReference type="ARBA" id="ARBA00043193"/>
    </source>
</evidence>
<comment type="catalytic activity">
    <reaction evidence="11">
        <text>alpha-NAD(+) + H2O = ADP-D-ribose + nicotinamide + H(+)</text>
        <dbReference type="Rhea" id="RHEA:68792"/>
        <dbReference type="ChEBI" id="CHEBI:15377"/>
        <dbReference type="ChEBI" id="CHEBI:15378"/>
        <dbReference type="ChEBI" id="CHEBI:17154"/>
        <dbReference type="ChEBI" id="CHEBI:57967"/>
        <dbReference type="ChEBI" id="CHEBI:77017"/>
    </reaction>
</comment>